<reference evidence="3 4" key="1">
    <citation type="submission" date="2019-03" db="EMBL/GenBank/DDBJ databases">
        <title>Genomic Encyclopedia of Type Strains, Phase IV (KMG-IV): sequencing the most valuable type-strain genomes for metagenomic binning, comparative biology and taxonomic classification.</title>
        <authorList>
            <person name="Goeker M."/>
        </authorList>
    </citation>
    <scope>NUCLEOTIDE SEQUENCE [LARGE SCALE GENOMIC DNA]</scope>
    <source>
        <strain evidence="3 4">DSM 28403</strain>
    </source>
</reference>
<evidence type="ECO:0000256" key="1">
    <source>
        <dbReference type="SAM" id="MobiDB-lite"/>
    </source>
</evidence>
<organism evidence="3 4">
    <name type="scientific">Mesocricetibacter intestinalis</name>
    <dbReference type="NCBI Taxonomy" id="1521930"/>
    <lineage>
        <taxon>Bacteria</taxon>
        <taxon>Pseudomonadati</taxon>
        <taxon>Pseudomonadota</taxon>
        <taxon>Gammaproteobacteria</taxon>
        <taxon>Pasteurellales</taxon>
        <taxon>Pasteurellaceae</taxon>
        <taxon>Mesocricetibacter</taxon>
    </lineage>
</organism>
<accession>A0A4R6VFD9</accession>
<feature type="compositionally biased region" description="Pro residues" evidence="1">
    <location>
        <begin position="30"/>
        <end position="46"/>
    </location>
</feature>
<protein>
    <submittedName>
        <fullName evidence="3">Uncharacterized protein</fullName>
    </submittedName>
</protein>
<feature type="compositionally biased region" description="Basic and acidic residues" evidence="1">
    <location>
        <begin position="60"/>
        <end position="74"/>
    </location>
</feature>
<feature type="signal peptide" evidence="2">
    <location>
        <begin position="1"/>
        <end position="21"/>
    </location>
</feature>
<keyword evidence="4" id="KW-1185">Reference proteome</keyword>
<evidence type="ECO:0000313" key="4">
    <source>
        <dbReference type="Proteomes" id="UP000295657"/>
    </source>
</evidence>
<proteinExistence type="predicted"/>
<feature type="chain" id="PRO_5020417403" evidence="2">
    <location>
        <begin position="22"/>
        <end position="322"/>
    </location>
</feature>
<dbReference type="RefSeq" id="WP_133542867.1">
    <property type="nucleotide sequence ID" value="NZ_SNYQ01000001.1"/>
</dbReference>
<keyword evidence="2" id="KW-0732">Signal</keyword>
<dbReference type="OrthoDB" id="5690162at2"/>
<evidence type="ECO:0000313" key="3">
    <source>
        <dbReference type="EMBL" id="TDQ59705.1"/>
    </source>
</evidence>
<sequence length="322" mass="35667">MKDYKKCLSALFLSACLAACSGGGGNNAPQNPPRSNQPPQQIPPSQSPDKKPEQPQSPESGKKPEQPKLPDSERNPQQPPKVEAPQVEAQGYFTETVNSKGINKDMYWNNASDISKDSIPVYNISFTRNGEKVINKKESVRVKAPVVNNEFSYELSLLGERGFFGYYTDLNENNNIFLNFAYGFDRTLENSVLPSDITATYKKKGGFLYTVAQMIGNGNLGYDGVFKSDVSIKFHNGKISQGEITYPNLGVKQFDIKQGSSVKQFIITPTDSFLNENRGIKLDKGVADIHYLNSSKGTNDYKYLVGSVKAENWYGVLAAEKQ</sequence>
<feature type="region of interest" description="Disordered" evidence="1">
    <location>
        <begin position="19"/>
        <end position="90"/>
    </location>
</feature>
<name>A0A4R6VFD9_9PAST</name>
<gene>
    <name evidence="3" type="ORF">EDC45_0363</name>
</gene>
<evidence type="ECO:0000256" key="2">
    <source>
        <dbReference type="SAM" id="SignalP"/>
    </source>
</evidence>
<dbReference type="AlphaFoldDB" id="A0A4R6VFD9"/>
<dbReference type="EMBL" id="SNYQ01000001">
    <property type="protein sequence ID" value="TDQ59705.1"/>
    <property type="molecule type" value="Genomic_DNA"/>
</dbReference>
<dbReference type="Proteomes" id="UP000295657">
    <property type="component" value="Unassembled WGS sequence"/>
</dbReference>
<comment type="caution">
    <text evidence="3">The sequence shown here is derived from an EMBL/GenBank/DDBJ whole genome shotgun (WGS) entry which is preliminary data.</text>
</comment>